<keyword evidence="1" id="KW-0732">Signal</keyword>
<proteinExistence type="predicted"/>
<gene>
    <name evidence="3" type="ORF">K1718_20855</name>
</gene>
<evidence type="ECO:0000259" key="2">
    <source>
        <dbReference type="Pfam" id="PF04773"/>
    </source>
</evidence>
<feature type="domain" description="FecR protein" evidence="2">
    <location>
        <begin position="71"/>
        <end position="168"/>
    </location>
</feature>
<name>A0ABY8F7C5_9HYPH</name>
<dbReference type="SUPFAM" id="SSF56925">
    <property type="entry name" value="OMPA-like"/>
    <property type="match status" value="1"/>
</dbReference>
<dbReference type="EMBL" id="CP120863">
    <property type="protein sequence ID" value="WFE88593.1"/>
    <property type="molecule type" value="Genomic_DNA"/>
</dbReference>
<evidence type="ECO:0000256" key="1">
    <source>
        <dbReference type="SAM" id="SignalP"/>
    </source>
</evidence>
<dbReference type="InterPro" id="IPR011250">
    <property type="entry name" value="OMP/PagP_B-barrel"/>
</dbReference>
<dbReference type="Gene3D" id="2.40.160.90">
    <property type="match status" value="1"/>
</dbReference>
<dbReference type="PROSITE" id="PS51257">
    <property type="entry name" value="PROKAR_LIPOPROTEIN"/>
    <property type="match status" value="1"/>
</dbReference>
<reference evidence="3 4" key="1">
    <citation type="submission" date="2023-03" db="EMBL/GenBank/DDBJ databases">
        <title>Roseibium porphyridii sp. nov. and Roseibium rhodosorbium sp. nov. isolated from marine algae, Porphyridium cruentum and Rhodosorus marinus, respectively.</title>
        <authorList>
            <person name="Lee M.W."/>
            <person name="Choi B.J."/>
            <person name="Lee J.K."/>
            <person name="Choi D.G."/>
            <person name="Baek J.H."/>
            <person name="Bayburt H."/>
            <person name="Kim J.M."/>
            <person name="Han D.M."/>
            <person name="Kim K.H."/>
            <person name="Jeon C.O."/>
        </authorList>
    </citation>
    <scope>NUCLEOTIDE SEQUENCE [LARGE SCALE GENOMIC DNA]</scope>
    <source>
        <strain evidence="3 4">KMA01</strain>
    </source>
</reference>
<protein>
    <submittedName>
        <fullName evidence="3">FecR domain-containing protein</fullName>
    </submittedName>
</protein>
<keyword evidence="4" id="KW-1185">Reference proteome</keyword>
<organism evidence="3 4">
    <name type="scientific">Roseibium porphyridii</name>
    <dbReference type="NCBI Taxonomy" id="2866279"/>
    <lineage>
        <taxon>Bacteria</taxon>
        <taxon>Pseudomonadati</taxon>
        <taxon>Pseudomonadota</taxon>
        <taxon>Alphaproteobacteria</taxon>
        <taxon>Hyphomicrobiales</taxon>
        <taxon>Stappiaceae</taxon>
        <taxon>Roseibium</taxon>
    </lineage>
</organism>
<sequence>MVTPLKHKAKSIADRLPCLAMALLAVGVGISCAQATEVGVAAAVNSDAFGTPPGGARSTKVLGDNVIYNERIETSGSGLVQVLLVDGSTFTVGANSNLVIDEFVYDPNAGTGKLVSSFGKGVARFVGGKLSKKRGGVTVKTPVGTIGIRGGIANINLASNPPVFSLLFGKDLTFTSPSGQRSRIHQAGYSMEIGSGGSTRIRRSTQSDLGNVQTALTNSRQRGGTRNSPTDGQIVQSGLSRVISGLQNVTTTPRSKPTSATGNGIEQTVNGLIQTQILSQSQNTQSIEQEESTVTTDRARILRAGNKFGSTAALNLAPGTLGVVGGTSGFDEVVIFTQDPDTSGNSYRLWSGTADGTSIYVFDPDTSVNEFYTQSVNSNGDVIENFSTSNIPDAPSLSGTIVQNARGQRITGDGFGFFAHFVATEAGSDPTFNYGGTDYFYGLYGSATDFDNFNGSDAEKLRTYTLHGDILTAFQLSSEDNFGNIQAATSQALFLNPSIAEDLGTSFLSSVKSSGLKVLEGSSDTLEGARYLAASMYVSSGTTAQKSFVSLSLGDIENEGGTLVLGGERRGGHRTDAENSAGLYGGSIESIEGGTGGTIFGSNADYLVLGPGNLEEDGTYTDGYVQVPTGIQSTDQLSATMHVAELSSEVDVSTLDRTSKTLTGYAAGVLESNVNYSAGVDPVIYASNSLGDFEISFDSQNGSLYATLKVKDVANLDDEVDRYQFAFGEQSGSGQSVYVDADTFAAIETSGGSDNTILTDSEVFVSPKSGTTPNNYLISNTLVNGADNALFVDKTKCTCDFLEWGYWGSKMEADDTNLAGGERFDTFHMGTWVAGDVTNSIDLPTSGSATYVGHAVGSVADGTRQYLAAGDFNMSLDFTYRTGTATISNFDSRTMSATLSETSVTSGNLFEGTLSGTGGLSGDINTSLVRGPNSNHQGVIGDFHATQGNWSAAGIVAGEKQ</sequence>
<dbReference type="Proteomes" id="UP001209803">
    <property type="component" value="Chromosome"/>
</dbReference>
<evidence type="ECO:0000313" key="3">
    <source>
        <dbReference type="EMBL" id="WFE88593.1"/>
    </source>
</evidence>
<dbReference type="Pfam" id="PF04773">
    <property type="entry name" value="FecR"/>
    <property type="match status" value="1"/>
</dbReference>
<feature type="signal peptide" evidence="1">
    <location>
        <begin position="1"/>
        <end position="35"/>
    </location>
</feature>
<evidence type="ECO:0000313" key="4">
    <source>
        <dbReference type="Proteomes" id="UP001209803"/>
    </source>
</evidence>
<dbReference type="RefSeq" id="WP_265680973.1">
    <property type="nucleotide sequence ID" value="NZ_CP120863.1"/>
</dbReference>
<feature type="chain" id="PRO_5045072369" evidence="1">
    <location>
        <begin position="36"/>
        <end position="961"/>
    </location>
</feature>
<dbReference type="InterPro" id="IPR006860">
    <property type="entry name" value="FecR"/>
</dbReference>
<accession>A0ABY8F7C5</accession>